<evidence type="ECO:0000259" key="4">
    <source>
        <dbReference type="Pfam" id="PF13622"/>
    </source>
</evidence>
<comment type="similarity">
    <text evidence="1">Belongs to the C/M/P thioester hydrolase family.</text>
</comment>
<dbReference type="SUPFAM" id="SSF54637">
    <property type="entry name" value="Thioesterase/thiol ester dehydrase-isomerase"/>
    <property type="match status" value="2"/>
</dbReference>
<dbReference type="OrthoDB" id="68328at2759"/>
<protein>
    <submittedName>
        <fullName evidence="5">Acyl-CoA thioesterase Tes4p, putative</fullName>
    </submittedName>
</protein>
<dbReference type="PANTHER" id="PTHR11066:SF34">
    <property type="entry name" value="ACYL-COENZYME A THIOESTERASE 8"/>
    <property type="match status" value="1"/>
</dbReference>
<dbReference type="GO" id="GO:0005782">
    <property type="term" value="C:peroxisomal matrix"/>
    <property type="evidence" value="ECO:0007669"/>
    <property type="project" value="TreeGrafter"/>
</dbReference>
<keyword evidence="6" id="KW-1185">Reference proteome</keyword>
<evidence type="ECO:0000313" key="6">
    <source>
        <dbReference type="Proteomes" id="UP000011777"/>
    </source>
</evidence>
<dbReference type="PANTHER" id="PTHR11066">
    <property type="entry name" value="ACYL-COA THIOESTERASE"/>
    <property type="match status" value="1"/>
</dbReference>
<dbReference type="HOGENOM" id="CLU_032690_2_1_1"/>
<dbReference type="Gene3D" id="2.40.160.210">
    <property type="entry name" value="Acyl-CoA thioesterase, double hotdog domain"/>
    <property type="match status" value="1"/>
</dbReference>
<dbReference type="Proteomes" id="UP000011777">
    <property type="component" value="Unassembled WGS sequence"/>
</dbReference>
<dbReference type="InterPro" id="IPR042171">
    <property type="entry name" value="Acyl-CoA_hotdog"/>
</dbReference>
<feature type="domain" description="Acyl-CoA thioesterase-like N-terminal HotDog" evidence="4">
    <location>
        <begin position="44"/>
        <end position="120"/>
    </location>
</feature>
<dbReference type="Pfam" id="PF13622">
    <property type="entry name" value="4HBT_3"/>
    <property type="match status" value="1"/>
</dbReference>
<sequence>MSNIATTVNDLPLTDISSVFNVKQIDTHKYIGVKPLTKQYPSYRGVFGGNLVGQSILVAIRSAPTGFQPNAIHSYFVRAVSDETPVEWKVDETSNGRTFANRAIRGLQNGKVVFTANISLTSKNSTKDAITKTGQAPLKFQRQAGAEFQYFPNNIAKCPILINNPNIHNTVRVFTKVESRDEYPFLMKYGDEFRERIVGWNQDYQYVALSAISDWIRLENVFANMGMETDVAFNVSLDHSIHFHDNDFDASKYLFYAVKATRLSHDRVLINGQVFNEKGVHVASVSQERLFVLKNKPKI</sequence>
<dbReference type="CDD" id="cd03444">
    <property type="entry name" value="Thioesterase_II_repeat1"/>
    <property type="match status" value="1"/>
</dbReference>
<dbReference type="GO" id="GO:0047617">
    <property type="term" value="F:fatty acyl-CoA hydrolase activity"/>
    <property type="evidence" value="ECO:0007669"/>
    <property type="project" value="InterPro"/>
</dbReference>
<accession>M3IVJ8</accession>
<dbReference type="STRING" id="1245528.M3IVJ8"/>
<keyword evidence="2" id="KW-0378">Hydrolase</keyword>
<evidence type="ECO:0000256" key="1">
    <source>
        <dbReference type="ARBA" id="ARBA00006538"/>
    </source>
</evidence>
<dbReference type="AlphaFoldDB" id="M3IVJ8"/>
<dbReference type="eggNOG" id="KOG3016">
    <property type="taxonomic scope" value="Eukaryota"/>
</dbReference>
<dbReference type="GO" id="GO:0009062">
    <property type="term" value="P:fatty acid catabolic process"/>
    <property type="evidence" value="ECO:0007669"/>
    <property type="project" value="TreeGrafter"/>
</dbReference>
<organism evidence="5 6">
    <name type="scientific">Candida maltosa (strain Xu316)</name>
    <name type="common">Yeast</name>
    <dbReference type="NCBI Taxonomy" id="1245528"/>
    <lineage>
        <taxon>Eukaryota</taxon>
        <taxon>Fungi</taxon>
        <taxon>Dikarya</taxon>
        <taxon>Ascomycota</taxon>
        <taxon>Saccharomycotina</taxon>
        <taxon>Pichiomycetes</taxon>
        <taxon>Debaryomycetaceae</taxon>
        <taxon>Candida/Lodderomyces clade</taxon>
        <taxon>Candida</taxon>
    </lineage>
</organism>
<dbReference type="InterPro" id="IPR029069">
    <property type="entry name" value="HotDog_dom_sf"/>
</dbReference>
<dbReference type="GO" id="GO:0006637">
    <property type="term" value="P:acyl-CoA metabolic process"/>
    <property type="evidence" value="ECO:0007669"/>
    <property type="project" value="InterPro"/>
</dbReference>
<reference evidence="5 6" key="1">
    <citation type="submission" date="2013-02" db="EMBL/GenBank/DDBJ databases">
        <title>Genome sequence of Candida maltosa Xu316, a potential industrial strain for xylitol and ethanol production.</title>
        <authorList>
            <person name="Yu J."/>
            <person name="Wang Q."/>
            <person name="Geng X."/>
            <person name="Bao W."/>
            <person name="He P."/>
            <person name="Cai J."/>
        </authorList>
    </citation>
    <scope>NUCLEOTIDE SEQUENCE [LARGE SCALE GENOMIC DNA]</scope>
    <source>
        <strain evidence="6">Xu316</strain>
    </source>
</reference>
<evidence type="ECO:0000259" key="3">
    <source>
        <dbReference type="Pfam" id="PF02551"/>
    </source>
</evidence>
<gene>
    <name evidence="5" type="ORF">G210_1884</name>
</gene>
<dbReference type="OMA" id="PTGERAF"/>
<dbReference type="CDD" id="cd03445">
    <property type="entry name" value="Thioesterase_II_repeat2"/>
    <property type="match status" value="1"/>
</dbReference>
<name>M3IVJ8_CANMX</name>
<evidence type="ECO:0000313" key="5">
    <source>
        <dbReference type="EMBL" id="EMG50636.1"/>
    </source>
</evidence>
<proteinExistence type="inferred from homology"/>
<dbReference type="InterPro" id="IPR025652">
    <property type="entry name" value="TesB_C"/>
</dbReference>
<feature type="domain" description="Acyl-CoA thioesterase 2 C-terminal" evidence="3">
    <location>
        <begin position="201"/>
        <end position="289"/>
    </location>
</feature>
<comment type="caution">
    <text evidence="5">The sequence shown here is derived from an EMBL/GenBank/DDBJ whole genome shotgun (WGS) entry which is preliminary data.</text>
</comment>
<dbReference type="EMBL" id="AOGT01000167">
    <property type="protein sequence ID" value="EMG50636.1"/>
    <property type="molecule type" value="Genomic_DNA"/>
</dbReference>
<evidence type="ECO:0000256" key="2">
    <source>
        <dbReference type="ARBA" id="ARBA00022801"/>
    </source>
</evidence>
<dbReference type="InterPro" id="IPR003703">
    <property type="entry name" value="Acyl_CoA_thio"/>
</dbReference>
<dbReference type="InterPro" id="IPR049449">
    <property type="entry name" value="TesB_ACOT8-like_N"/>
</dbReference>
<dbReference type="Pfam" id="PF02551">
    <property type="entry name" value="Acyl_CoA_thio"/>
    <property type="match status" value="1"/>
</dbReference>